<dbReference type="WBParaSite" id="HDID_0000510701-mRNA-1">
    <property type="protein sequence ID" value="HDID_0000510701-mRNA-1"/>
    <property type="gene ID" value="HDID_0000510701"/>
</dbReference>
<protein>
    <submittedName>
        <fullName evidence="4">Retinol dehydrogenase 12</fullName>
    </submittedName>
</protein>
<dbReference type="PANTHER" id="PTHR43157">
    <property type="entry name" value="PHOSPHATIDYLINOSITOL-GLYCAN BIOSYNTHESIS CLASS F PROTEIN-RELATED"/>
    <property type="match status" value="1"/>
</dbReference>
<dbReference type="Gene3D" id="3.40.50.720">
    <property type="entry name" value="NAD(P)-binding Rossmann-like Domain"/>
    <property type="match status" value="2"/>
</dbReference>
<evidence type="ECO:0000313" key="4">
    <source>
        <dbReference type="WBParaSite" id="HDID_0000510701-mRNA-1"/>
    </source>
</evidence>
<organism evidence="4">
    <name type="scientific">Hymenolepis diminuta</name>
    <name type="common">Rat tapeworm</name>
    <dbReference type="NCBI Taxonomy" id="6216"/>
    <lineage>
        <taxon>Eukaryota</taxon>
        <taxon>Metazoa</taxon>
        <taxon>Spiralia</taxon>
        <taxon>Lophotrochozoa</taxon>
        <taxon>Platyhelminthes</taxon>
        <taxon>Cestoda</taxon>
        <taxon>Eucestoda</taxon>
        <taxon>Cyclophyllidea</taxon>
        <taxon>Hymenolepididae</taxon>
        <taxon>Hymenolepis</taxon>
    </lineage>
</organism>
<gene>
    <name evidence="2" type="ORF">HDID_LOCUS5105</name>
</gene>
<reference evidence="4" key="1">
    <citation type="submission" date="2017-02" db="UniProtKB">
        <authorList>
            <consortium name="WormBaseParasite"/>
        </authorList>
    </citation>
    <scope>IDENTIFICATION</scope>
</reference>
<dbReference type="OrthoDB" id="191139at2759"/>
<dbReference type="Proteomes" id="UP000274504">
    <property type="component" value="Unassembled WGS sequence"/>
</dbReference>
<dbReference type="EMBL" id="UYSG01002350">
    <property type="protein sequence ID" value="VDL57423.1"/>
    <property type="molecule type" value="Genomic_DNA"/>
</dbReference>
<evidence type="ECO:0000256" key="1">
    <source>
        <dbReference type="ARBA" id="ARBA00023002"/>
    </source>
</evidence>
<dbReference type="PRINTS" id="PR00081">
    <property type="entry name" value="GDHRDH"/>
</dbReference>
<reference evidence="2 3" key="2">
    <citation type="submission" date="2018-11" db="EMBL/GenBank/DDBJ databases">
        <authorList>
            <consortium name="Pathogen Informatics"/>
        </authorList>
    </citation>
    <scope>NUCLEOTIDE SEQUENCE [LARGE SCALE GENOMIC DNA]</scope>
</reference>
<dbReference type="GO" id="GO:0016491">
    <property type="term" value="F:oxidoreductase activity"/>
    <property type="evidence" value="ECO:0007669"/>
    <property type="project" value="UniProtKB-KW"/>
</dbReference>
<dbReference type="InterPro" id="IPR002347">
    <property type="entry name" value="SDR_fam"/>
</dbReference>
<proteinExistence type="predicted"/>
<dbReference type="AlphaFoldDB" id="A0A0R3SJJ2"/>
<dbReference type="PANTHER" id="PTHR43157:SF31">
    <property type="entry name" value="PHOSPHATIDYLINOSITOL-GLYCAN BIOSYNTHESIS CLASS F PROTEIN"/>
    <property type="match status" value="1"/>
</dbReference>
<dbReference type="Pfam" id="PF00106">
    <property type="entry name" value="adh_short"/>
    <property type="match status" value="4"/>
</dbReference>
<dbReference type="SUPFAM" id="SSF51735">
    <property type="entry name" value="NAD(P)-binding Rossmann-fold domains"/>
    <property type="match status" value="2"/>
</dbReference>
<dbReference type="STRING" id="6216.A0A0R3SJJ2"/>
<sequence>MFPVLVALGGAGFALYFSNKLYFSGGKCYETGRLDGKLVIVTGANTGIGKETAAELARRGANVIMACRNMDRAEATKSDILTTYSKENPEALTRNVPNSTISERLTPVHPEQLMIEKLDLSSFRSVRTFVDRIREKGYQVDILINNAGIFETLYGKTEDGFERHIGVNHLGPFLLTELLIPVLKRNPNGSRIIFVSSRGHRSARMSLLPLNTERDKYNYFQCYYRSKLANAMYTAYLGRTFKSDGIQTASVHPGVVVTDILRNDKLLDGAQTTLFTALTPNLNSGHYYADCKEEAPHPLVFDQRAQEELVAASRGSGAALFGANKYYFSGGKCNETGRLDGKLVIVTGANTGIGKETAAELARRGANVIMACRNIEQAEVAKSDILTLYGKGQPTALTRNVNAKVKGSITPIEPEQLIIEKLDLCSLKSIREFTDRISKKNLNIDILINNAGIMACPYAETEDGFESQIGTNHLGPFLLTELLLPAIKQAGEGARIIFVSSRAHYGTKTSLIPLNVRKEDYSRIECYNRSKLANAMYAHYLGETLAPSGILTASVHPGVVQTNLFRFLGIFSVSIINIVSIFS</sequence>
<keyword evidence="1" id="KW-0560">Oxidoreductase</keyword>
<name>A0A0R3SJJ2_HYMDI</name>
<evidence type="ECO:0000313" key="3">
    <source>
        <dbReference type="Proteomes" id="UP000274504"/>
    </source>
</evidence>
<evidence type="ECO:0000313" key="2">
    <source>
        <dbReference type="EMBL" id="VDL57423.1"/>
    </source>
</evidence>
<dbReference type="InterPro" id="IPR036291">
    <property type="entry name" value="NAD(P)-bd_dom_sf"/>
</dbReference>
<dbReference type="CDD" id="cd05327">
    <property type="entry name" value="retinol-DH_like_SDR_c_like"/>
    <property type="match status" value="1"/>
</dbReference>
<accession>A0A0R3SJJ2</accession>